<comment type="caution">
    <text evidence="1">The sequence shown here is derived from an EMBL/GenBank/DDBJ whole genome shotgun (WGS) entry which is preliminary data.</text>
</comment>
<evidence type="ECO:0000313" key="1">
    <source>
        <dbReference type="EMBL" id="KAJ0213417.1"/>
    </source>
</evidence>
<accession>A0A9R1VYS8</accession>
<keyword evidence="2" id="KW-1185">Reference proteome</keyword>
<name>A0A9R1VYS8_LACSA</name>
<dbReference type="Proteomes" id="UP000235145">
    <property type="component" value="Unassembled WGS sequence"/>
</dbReference>
<protein>
    <submittedName>
        <fullName evidence="1">Uncharacterized protein</fullName>
    </submittedName>
</protein>
<proteinExistence type="predicted"/>
<sequence length="196" mass="22818">MMLNVSFISVGPGPLDEEGNNVLYSKYTVIDFKGNTPLNLIIPLALARALIWLDFIIIFHSLQILENIFFQTKAITSNPCNAKGTLLVLIITQTSQIPLISKIKRIFLTQQYISNFSKPKLPNPKSFIKSIAKTHSKYETYTRSYSHQQNRSLKNPIRVRKKKYYLQKHGYTYQKIASRAQYNVTTKFWQRINTYY</sequence>
<organism evidence="1 2">
    <name type="scientific">Lactuca sativa</name>
    <name type="common">Garden lettuce</name>
    <dbReference type="NCBI Taxonomy" id="4236"/>
    <lineage>
        <taxon>Eukaryota</taxon>
        <taxon>Viridiplantae</taxon>
        <taxon>Streptophyta</taxon>
        <taxon>Embryophyta</taxon>
        <taxon>Tracheophyta</taxon>
        <taxon>Spermatophyta</taxon>
        <taxon>Magnoliopsida</taxon>
        <taxon>eudicotyledons</taxon>
        <taxon>Gunneridae</taxon>
        <taxon>Pentapetalae</taxon>
        <taxon>asterids</taxon>
        <taxon>campanulids</taxon>
        <taxon>Asterales</taxon>
        <taxon>Asteraceae</taxon>
        <taxon>Cichorioideae</taxon>
        <taxon>Cichorieae</taxon>
        <taxon>Lactucinae</taxon>
        <taxon>Lactuca</taxon>
    </lineage>
</organism>
<gene>
    <name evidence="1" type="ORF">LSAT_V11C400207840</name>
</gene>
<dbReference type="EMBL" id="NBSK02000004">
    <property type="protein sequence ID" value="KAJ0213417.1"/>
    <property type="molecule type" value="Genomic_DNA"/>
</dbReference>
<reference evidence="1 2" key="1">
    <citation type="journal article" date="2017" name="Nat. Commun.">
        <title>Genome assembly with in vitro proximity ligation data and whole-genome triplication in lettuce.</title>
        <authorList>
            <person name="Reyes-Chin-Wo S."/>
            <person name="Wang Z."/>
            <person name="Yang X."/>
            <person name="Kozik A."/>
            <person name="Arikit S."/>
            <person name="Song C."/>
            <person name="Xia L."/>
            <person name="Froenicke L."/>
            <person name="Lavelle D.O."/>
            <person name="Truco M.J."/>
            <person name="Xia R."/>
            <person name="Zhu S."/>
            <person name="Xu C."/>
            <person name="Xu H."/>
            <person name="Xu X."/>
            <person name="Cox K."/>
            <person name="Korf I."/>
            <person name="Meyers B.C."/>
            <person name="Michelmore R.W."/>
        </authorList>
    </citation>
    <scope>NUCLEOTIDE SEQUENCE [LARGE SCALE GENOMIC DNA]</scope>
    <source>
        <strain evidence="2">cv. Salinas</strain>
        <tissue evidence="1">Seedlings</tissue>
    </source>
</reference>
<dbReference type="AlphaFoldDB" id="A0A9R1VYS8"/>
<evidence type="ECO:0000313" key="2">
    <source>
        <dbReference type="Proteomes" id="UP000235145"/>
    </source>
</evidence>